<reference evidence="2 3" key="1">
    <citation type="submission" date="2019-03" db="EMBL/GenBank/DDBJ databases">
        <title>Draft genome sequence of Xylaria hypoxylon DSM 108379, a ubiquitous saprotrophic-parasitic fungi on hardwood.</title>
        <authorList>
            <person name="Buettner E."/>
            <person name="Leonhardt S."/>
            <person name="Gebauer A.M."/>
            <person name="Liers C."/>
            <person name="Hofrichter M."/>
            <person name="Kellner H."/>
        </authorList>
    </citation>
    <scope>NUCLEOTIDE SEQUENCE [LARGE SCALE GENOMIC DNA]</scope>
    <source>
        <strain evidence="2 3">DSM 108379</strain>
    </source>
</reference>
<dbReference type="EMBL" id="SKBN01000150">
    <property type="protein sequence ID" value="TGJ81861.1"/>
    <property type="molecule type" value="Genomic_DNA"/>
</dbReference>
<protein>
    <submittedName>
        <fullName evidence="2">Uncharacterized protein</fullName>
    </submittedName>
</protein>
<dbReference type="AlphaFoldDB" id="A0A4Z0YR40"/>
<comment type="caution">
    <text evidence="2">The sequence shown here is derived from an EMBL/GenBank/DDBJ whole genome shotgun (WGS) entry which is preliminary data.</text>
</comment>
<dbReference type="Proteomes" id="UP000297716">
    <property type="component" value="Unassembled WGS sequence"/>
</dbReference>
<evidence type="ECO:0000313" key="2">
    <source>
        <dbReference type="EMBL" id="TGJ81861.1"/>
    </source>
</evidence>
<evidence type="ECO:0000256" key="1">
    <source>
        <dbReference type="SAM" id="MobiDB-lite"/>
    </source>
</evidence>
<name>A0A4Z0YR40_9PEZI</name>
<organism evidence="2 3">
    <name type="scientific">Xylaria hypoxylon</name>
    <dbReference type="NCBI Taxonomy" id="37992"/>
    <lineage>
        <taxon>Eukaryota</taxon>
        <taxon>Fungi</taxon>
        <taxon>Dikarya</taxon>
        <taxon>Ascomycota</taxon>
        <taxon>Pezizomycotina</taxon>
        <taxon>Sordariomycetes</taxon>
        <taxon>Xylariomycetidae</taxon>
        <taxon>Xylariales</taxon>
        <taxon>Xylariaceae</taxon>
        <taxon>Xylaria</taxon>
    </lineage>
</organism>
<feature type="region of interest" description="Disordered" evidence="1">
    <location>
        <begin position="50"/>
        <end position="70"/>
    </location>
</feature>
<dbReference type="STRING" id="37992.A0A4Z0YR40"/>
<accession>A0A4Z0YR40</accession>
<proteinExistence type="predicted"/>
<dbReference type="OrthoDB" id="410701at2759"/>
<evidence type="ECO:0000313" key="3">
    <source>
        <dbReference type="Proteomes" id="UP000297716"/>
    </source>
</evidence>
<gene>
    <name evidence="2" type="ORF">E0Z10_g6886</name>
</gene>
<keyword evidence="3" id="KW-1185">Reference proteome</keyword>
<sequence>MIDLEIVEHGVPHRICMARNSSRLGKKHAKTLGKDWDWAVVIETCLEPDTIPSNERETTSLSSTPEEQKRKYRGPFQFAANLRSGRLPILTLQTWLSRQDLSSEVRLATSIAAKKPADWSDALNNLAGRGWSREQLDHWVWILSGENGDIRVQRLVSTDDPKPIFLLLLLLRSDEIFRKAETLSSLIQYTSKHHIAVTGTSADVQLDPRKILTVSQFLILMRRLVRHVQKVHPQSIVTVARLAAHYIESIPSDPHHKHHRTNYHDQCAVYNAALFCFKRPASNQPLYNMEFNWRAQKALLTLSDGLDKSLIINNASYQAIRQVLVGLKKSSEERAVALRYAKSWPPYRQDFDGRDTKRTTEDDRSRSVKAGVLMKEAGYPENHYDRALDALGGISEGSPTIQTRSLPPRQWTGEAEDLNIYSSWAMSIRATRNTQEAWRAFGKFAENNGLEPTLQVYTEMFVKLNAAPVDPDSSSDLLPGDSRETFPVHDANYSQYELARLSPPTVSELYAEMIDRGIKPEGYGLHNLIVHARSIDEGLRYLQDSGISSHIINSITIFKLPSFQSLRRVPLLCFSSYIRLLCRLQPDRRGSDKLFSDELYRIRHAIKLVSMRLNPNTTEGATFRPPWYAILRALARPHIAVKNGPAAENDLEALNLFMETFQSARGGIGIDSELFMLLCRVIQKAALSRLRSLSEMECTEAPLIPHVEDLLDLTTSTFSQLTTPIVGEMPTSLPITHFMFPLGPPHLHTYMRALGFLEAKDEMIKLVFWMIDNYTHLNQEANRLSSRGHAMVAKTFCAFYSFAGPALEEDVQRELIDRMDYLIADGGNWRWPTSKEVEDYASADDYGGVETLRRRIIARSYLNPLRDSDQLEV</sequence>